<feature type="region of interest" description="Disordered" evidence="9">
    <location>
        <begin position="151"/>
        <end position="181"/>
    </location>
</feature>
<dbReference type="GO" id="GO:0005681">
    <property type="term" value="C:spliceosomal complex"/>
    <property type="evidence" value="ECO:0007669"/>
    <property type="project" value="UniProtKB-UniRule"/>
</dbReference>
<feature type="region of interest" description="Disordered" evidence="9">
    <location>
        <begin position="411"/>
        <end position="477"/>
    </location>
</feature>
<keyword evidence="5 7" id="KW-0508">mRNA splicing</keyword>
<evidence type="ECO:0000256" key="4">
    <source>
        <dbReference type="ARBA" id="ARBA00022728"/>
    </source>
</evidence>
<dbReference type="GeneID" id="54476561"/>
<evidence type="ECO:0000256" key="5">
    <source>
        <dbReference type="ARBA" id="ARBA00023187"/>
    </source>
</evidence>
<dbReference type="Proteomes" id="UP000799767">
    <property type="component" value="Unassembled WGS sequence"/>
</dbReference>
<evidence type="ECO:0000313" key="12">
    <source>
        <dbReference type="Proteomes" id="UP000799767"/>
    </source>
</evidence>
<organism evidence="11 12">
    <name type="scientific">Neohortaea acidophila</name>
    <dbReference type="NCBI Taxonomy" id="245834"/>
    <lineage>
        <taxon>Eukaryota</taxon>
        <taxon>Fungi</taxon>
        <taxon>Dikarya</taxon>
        <taxon>Ascomycota</taxon>
        <taxon>Pezizomycotina</taxon>
        <taxon>Dothideomycetes</taxon>
        <taxon>Dothideomycetidae</taxon>
        <taxon>Mycosphaerellales</taxon>
        <taxon>Teratosphaeriaceae</taxon>
        <taxon>Neohortaea</taxon>
    </lineage>
</organism>
<evidence type="ECO:0000313" key="11">
    <source>
        <dbReference type="EMBL" id="KAF2482070.1"/>
    </source>
</evidence>
<name>A0A6A6PPN6_9PEZI</name>
<evidence type="ECO:0000256" key="1">
    <source>
        <dbReference type="ARBA" id="ARBA00004123"/>
    </source>
</evidence>
<feature type="coiled-coil region" evidence="8">
    <location>
        <begin position="263"/>
        <end position="290"/>
    </location>
</feature>
<keyword evidence="3 7" id="KW-0507">mRNA processing</keyword>
<evidence type="ECO:0000256" key="2">
    <source>
        <dbReference type="ARBA" id="ARBA00007203"/>
    </source>
</evidence>
<comment type="similarity">
    <text evidence="2 7">Belongs to the SLU7 family.</text>
</comment>
<evidence type="ECO:0000256" key="8">
    <source>
        <dbReference type="SAM" id="Coils"/>
    </source>
</evidence>
<sequence length="477" mass="54357">MRQPPKPQETPKSNERNEYIPSFIAKKPFYIDDATQSQDDYLEHQRLQSQKNYDPLATAKWYDRGKTVGERATKYRKGACENCGSMSHKEKDCLQRKRKHGAKWTGRDIAADESVQDVKLGWDAKRDRWNGYEASEYREVVEEYQAVEEMKRQAAGETAENEEGAKYEEETDMGRQQSTSTRNLRLREDTAKYLLNLDLESAKYDPKTRSMLDTETSTNELIAEDGFQRASGDAAEFERAQTYAWETQERGDGDKIHLQANPTEALLIRKRKAEEDLEKKAAQKKALLDAYGSQDTVAKPNPLKGAGVTSNETYVEYDERGKIKGVPEKKEKSMYAEDVLINNHTAVWGSWWRDFKWGYACCHSIVKNSFCTGEEGKAAAEEAERFSKGILLPSAEDADNATTVSRAQAQAEEAAEDRHVPNGVDRAEKQSMDESRRRLEEMKAGVTEETMEKYRKERTSKSDPMAQLLGKDELLEG</sequence>
<feature type="domain" description="Pre-mRNA-splicing factor SLU7" evidence="10">
    <location>
        <begin position="120"/>
        <end position="350"/>
    </location>
</feature>
<protein>
    <recommendedName>
        <fullName evidence="7">Pre-mRNA-splicing factor SLU7</fullName>
    </recommendedName>
</protein>
<reference evidence="11" key="1">
    <citation type="journal article" date="2020" name="Stud. Mycol.">
        <title>101 Dothideomycetes genomes: a test case for predicting lifestyles and emergence of pathogens.</title>
        <authorList>
            <person name="Haridas S."/>
            <person name="Albert R."/>
            <person name="Binder M."/>
            <person name="Bloem J."/>
            <person name="Labutti K."/>
            <person name="Salamov A."/>
            <person name="Andreopoulos B."/>
            <person name="Baker S."/>
            <person name="Barry K."/>
            <person name="Bills G."/>
            <person name="Bluhm B."/>
            <person name="Cannon C."/>
            <person name="Castanera R."/>
            <person name="Culley D."/>
            <person name="Daum C."/>
            <person name="Ezra D."/>
            <person name="Gonzalez J."/>
            <person name="Henrissat B."/>
            <person name="Kuo A."/>
            <person name="Liang C."/>
            <person name="Lipzen A."/>
            <person name="Lutzoni F."/>
            <person name="Magnuson J."/>
            <person name="Mondo S."/>
            <person name="Nolan M."/>
            <person name="Ohm R."/>
            <person name="Pangilinan J."/>
            <person name="Park H.-J."/>
            <person name="Ramirez L."/>
            <person name="Alfaro M."/>
            <person name="Sun H."/>
            <person name="Tritt A."/>
            <person name="Yoshinaga Y."/>
            <person name="Zwiers L.-H."/>
            <person name="Turgeon B."/>
            <person name="Goodwin S."/>
            <person name="Spatafora J."/>
            <person name="Crous P."/>
            <person name="Grigoriev I."/>
        </authorList>
    </citation>
    <scope>NUCLEOTIDE SEQUENCE</scope>
    <source>
        <strain evidence="11">CBS 113389</strain>
    </source>
</reference>
<evidence type="ECO:0000256" key="6">
    <source>
        <dbReference type="ARBA" id="ARBA00023242"/>
    </source>
</evidence>
<evidence type="ECO:0000256" key="3">
    <source>
        <dbReference type="ARBA" id="ARBA00022664"/>
    </source>
</evidence>
<evidence type="ECO:0000256" key="7">
    <source>
        <dbReference type="RuleBase" id="RU367071"/>
    </source>
</evidence>
<keyword evidence="4 7" id="KW-0747">Spliceosome</keyword>
<evidence type="ECO:0000259" key="10">
    <source>
        <dbReference type="Pfam" id="PF11708"/>
    </source>
</evidence>
<dbReference type="Pfam" id="PF11708">
    <property type="entry name" value="Slu7"/>
    <property type="match status" value="1"/>
</dbReference>
<accession>A0A6A6PPN6</accession>
<proteinExistence type="inferred from homology"/>
<comment type="subcellular location">
    <subcellularLocation>
        <location evidence="1 7">Nucleus</location>
    </subcellularLocation>
</comment>
<feature type="compositionally biased region" description="Basic and acidic residues" evidence="9">
    <location>
        <begin position="416"/>
        <end position="443"/>
    </location>
</feature>
<dbReference type="PANTHER" id="PTHR12942:SF2">
    <property type="entry name" value="PRE-MRNA-SPLICING FACTOR SLU7"/>
    <property type="match status" value="1"/>
</dbReference>
<evidence type="ECO:0000256" key="9">
    <source>
        <dbReference type="SAM" id="MobiDB-lite"/>
    </source>
</evidence>
<dbReference type="OrthoDB" id="249612at2759"/>
<comment type="subunit">
    <text evidence="7">Associated with the spliceosome.</text>
</comment>
<dbReference type="RefSeq" id="XP_033588640.1">
    <property type="nucleotide sequence ID" value="XM_033735559.1"/>
</dbReference>
<dbReference type="EMBL" id="MU001637">
    <property type="protein sequence ID" value="KAF2482070.1"/>
    <property type="molecule type" value="Genomic_DNA"/>
</dbReference>
<comment type="function">
    <text evidence="7">Involved in pre-mRNA splicing.</text>
</comment>
<keyword evidence="8" id="KW-0175">Coiled coil</keyword>
<dbReference type="InterPro" id="IPR021715">
    <property type="entry name" value="Slu7_dom"/>
</dbReference>
<keyword evidence="12" id="KW-1185">Reference proteome</keyword>
<feature type="compositionally biased region" description="Basic and acidic residues" evidence="9">
    <location>
        <begin position="450"/>
        <end position="461"/>
    </location>
</feature>
<dbReference type="GO" id="GO:0030628">
    <property type="term" value="F:pre-mRNA 3'-splice site binding"/>
    <property type="evidence" value="ECO:0007669"/>
    <property type="project" value="UniProtKB-UniRule"/>
</dbReference>
<dbReference type="PANTHER" id="PTHR12942">
    <property type="entry name" value="STEP II SPLICING FACTOR SLU7"/>
    <property type="match status" value="1"/>
</dbReference>
<dbReference type="AlphaFoldDB" id="A0A6A6PPN6"/>
<keyword evidence="6 7" id="KW-0539">Nucleus</keyword>
<dbReference type="InterPro" id="IPR039974">
    <property type="entry name" value="Splicing_factor_SLU7"/>
</dbReference>
<gene>
    <name evidence="11" type="ORF">BDY17DRAFT_311656</name>
</gene>
<dbReference type="GO" id="GO:0000398">
    <property type="term" value="P:mRNA splicing, via spliceosome"/>
    <property type="evidence" value="ECO:0007669"/>
    <property type="project" value="UniProtKB-UniRule"/>
</dbReference>